<accession>U4LKK9</accession>
<dbReference type="OrthoDB" id="3898179at2759"/>
<dbReference type="PANTHER" id="PTHR16469:SF27">
    <property type="entry name" value="UBIQUITIN-ASSOCIATED AND SH3 DOMAIN-CONTAINING BA-RELATED"/>
    <property type="match status" value="1"/>
</dbReference>
<evidence type="ECO:0000313" key="2">
    <source>
        <dbReference type="EMBL" id="CCX29895.1"/>
    </source>
</evidence>
<dbReference type="PANTHER" id="PTHR16469">
    <property type="entry name" value="UBIQUITIN-ASSOCIATED AND SH3 DOMAIN-CONTAINING BA-RELATED"/>
    <property type="match status" value="1"/>
</dbReference>
<evidence type="ECO:0000256" key="1">
    <source>
        <dbReference type="SAM" id="MobiDB-lite"/>
    </source>
</evidence>
<dbReference type="STRING" id="1076935.U4LKK9"/>
<proteinExistence type="predicted"/>
<dbReference type="InterPro" id="IPR051710">
    <property type="entry name" value="Phosphatase_SH3-domain"/>
</dbReference>
<protein>
    <submittedName>
        <fullName evidence="2">Uncharacterized protein</fullName>
    </submittedName>
</protein>
<evidence type="ECO:0000313" key="3">
    <source>
        <dbReference type="Proteomes" id="UP000018144"/>
    </source>
</evidence>
<feature type="region of interest" description="Disordered" evidence="1">
    <location>
        <begin position="329"/>
        <end position="352"/>
    </location>
</feature>
<dbReference type="OMA" id="TYSRIRI"/>
<gene>
    <name evidence="2" type="ORF">PCON_07692</name>
</gene>
<sequence length="521" mass="56175">MTIPTPTTTSPPQHIFVIRHGARLDAADKTWHHSSATPYDTPLTYGGWNSARNLGIRISTLLASRCIQTSVSIATGFAQYHHQQAVEAQYERELEKENEATATTASSAQDVPITRFTKPTLRIDAWLGEWMTEDYYTDITPPPVSHVMARTSKEEYMRPAVGITPGTVRRSSMEAVEEEGPSTCVTGGFLPPTPSYAVSSSGPIPHGFYSQAQDYITLDHSWNSTLLGEGAELGEEWSSMHKRFRAGYSKLLSNYSEPVGEAVGEDTETVIILVSHGAGCNALLGALTDKPVLLDIGILSLTWASLKTAISPNGPHYTIKLAANTEHLRPGSSVSMSSTSSTSSYGSAPRSPYLASRARIPGGTGGFVLAPAGVTSETMATLKTGRSASSGTGMRPTGLWSMPRPEDRERTVNRWVAESAVDSDSPTEATTTEVLKDLSLGKPVQREEKKEEVTKDYFDGVFAVAKDPVEFSGATVEGGVKKGTGLWAARAWGTTGQQQECPMKRRWTVGREGWTGAGTDH</sequence>
<dbReference type="SUPFAM" id="SSF53254">
    <property type="entry name" value="Phosphoglycerate mutase-like"/>
    <property type="match status" value="1"/>
</dbReference>
<dbReference type="CDD" id="cd07040">
    <property type="entry name" value="HP"/>
    <property type="match status" value="1"/>
</dbReference>
<feature type="region of interest" description="Disordered" evidence="1">
    <location>
        <begin position="385"/>
        <end position="407"/>
    </location>
</feature>
<dbReference type="eggNOG" id="KOG3734">
    <property type="taxonomic scope" value="Eukaryota"/>
</dbReference>
<dbReference type="InterPro" id="IPR029033">
    <property type="entry name" value="His_PPase_superfam"/>
</dbReference>
<keyword evidence="3" id="KW-1185">Reference proteome</keyword>
<dbReference type="EMBL" id="HF935393">
    <property type="protein sequence ID" value="CCX29895.1"/>
    <property type="molecule type" value="Genomic_DNA"/>
</dbReference>
<dbReference type="AlphaFoldDB" id="U4LKK9"/>
<dbReference type="Gene3D" id="3.40.50.1240">
    <property type="entry name" value="Phosphoglycerate mutase-like"/>
    <property type="match status" value="2"/>
</dbReference>
<feature type="compositionally biased region" description="Low complexity" evidence="1">
    <location>
        <begin position="332"/>
        <end position="351"/>
    </location>
</feature>
<reference evidence="2 3" key="1">
    <citation type="journal article" date="2013" name="PLoS Genet.">
        <title>The genome and development-dependent transcriptomes of Pyronema confluens: a window into fungal evolution.</title>
        <authorList>
            <person name="Traeger S."/>
            <person name="Altegoer F."/>
            <person name="Freitag M."/>
            <person name="Gabaldon T."/>
            <person name="Kempken F."/>
            <person name="Kumar A."/>
            <person name="Marcet-Houben M."/>
            <person name="Poggeler S."/>
            <person name="Stajich J.E."/>
            <person name="Nowrousian M."/>
        </authorList>
    </citation>
    <scope>NUCLEOTIDE SEQUENCE [LARGE SCALE GENOMIC DNA]</scope>
    <source>
        <strain evidence="3">CBS 100304</strain>
        <tissue evidence="2">Vegetative mycelium</tissue>
    </source>
</reference>
<dbReference type="Proteomes" id="UP000018144">
    <property type="component" value="Unassembled WGS sequence"/>
</dbReference>
<name>U4LKK9_PYROM</name>
<organism evidence="2 3">
    <name type="scientific">Pyronema omphalodes (strain CBS 100304)</name>
    <name type="common">Pyronema confluens</name>
    <dbReference type="NCBI Taxonomy" id="1076935"/>
    <lineage>
        <taxon>Eukaryota</taxon>
        <taxon>Fungi</taxon>
        <taxon>Dikarya</taxon>
        <taxon>Ascomycota</taxon>
        <taxon>Pezizomycotina</taxon>
        <taxon>Pezizomycetes</taxon>
        <taxon>Pezizales</taxon>
        <taxon>Pyronemataceae</taxon>
        <taxon>Pyronema</taxon>
    </lineage>
</organism>